<dbReference type="InterPro" id="IPR023546">
    <property type="entry name" value="MGMT"/>
</dbReference>
<dbReference type="STRING" id="1987383.A5844_001917"/>
<accession>A0A242JYM0</accession>
<comment type="miscellaneous">
    <text evidence="9">This enzyme catalyzes only one turnover and therefore is not strictly catalytic. According to one definition, an enzyme is a biocatalyst that acts repeatedly and over many reaction cycles.</text>
</comment>
<dbReference type="EMBL" id="NGMO01000003">
    <property type="protein sequence ID" value="OTP10219.1"/>
    <property type="molecule type" value="Genomic_DNA"/>
</dbReference>
<evidence type="ECO:0000313" key="13">
    <source>
        <dbReference type="Proteomes" id="UP000194933"/>
    </source>
</evidence>
<feature type="active site" description="Nucleophile; methyl group acceptor" evidence="9">
    <location>
        <position position="118"/>
    </location>
</feature>
<gene>
    <name evidence="12" type="ORF">A5844_001917</name>
</gene>
<keyword evidence="7 9" id="KW-0234">DNA repair</keyword>
<sequence>MKISTPIGPLWLDADAVGLTSVSFQLIQENQQADPQVLALARKELEEYFSGTRQVFTVPLSIQRGSEFQQSVWYALGKIPYGESRTYKQIAEAVNRPKAARAIGQANRLNPLPIIIPCHRVIGQNGQLTGYMGSAENGLLIKRKLLILENILSK</sequence>
<keyword evidence="3 9" id="KW-0963">Cytoplasm</keyword>
<evidence type="ECO:0000256" key="6">
    <source>
        <dbReference type="ARBA" id="ARBA00022763"/>
    </source>
</evidence>
<dbReference type="CDD" id="cd06445">
    <property type="entry name" value="ATase"/>
    <property type="match status" value="1"/>
</dbReference>
<evidence type="ECO:0000313" key="12">
    <source>
        <dbReference type="EMBL" id="OTP10219.1"/>
    </source>
</evidence>
<evidence type="ECO:0000256" key="9">
    <source>
        <dbReference type="HAMAP-Rule" id="MF_00772"/>
    </source>
</evidence>
<comment type="caution">
    <text evidence="12">The sequence shown here is derived from an EMBL/GenBank/DDBJ whole genome shotgun (WGS) entry which is preliminary data.</text>
</comment>
<dbReference type="InterPro" id="IPR014048">
    <property type="entry name" value="MethylDNA_cys_MeTrfase_DNA-bd"/>
</dbReference>
<name>A0A242JYM0_9ENTE</name>
<evidence type="ECO:0000259" key="10">
    <source>
        <dbReference type="Pfam" id="PF01035"/>
    </source>
</evidence>
<evidence type="ECO:0000256" key="2">
    <source>
        <dbReference type="ARBA" id="ARBA00008711"/>
    </source>
</evidence>
<evidence type="ECO:0000256" key="4">
    <source>
        <dbReference type="ARBA" id="ARBA00022603"/>
    </source>
</evidence>
<feature type="domain" description="Methylated-DNA-[protein]-cysteine S-methyltransferase DNA binding" evidence="10">
    <location>
        <begin position="67"/>
        <end position="150"/>
    </location>
</feature>
<dbReference type="InterPro" id="IPR008332">
    <property type="entry name" value="MethylG_MeTrfase_N"/>
</dbReference>
<dbReference type="PROSITE" id="PS00374">
    <property type="entry name" value="MGMT"/>
    <property type="match status" value="1"/>
</dbReference>
<evidence type="ECO:0000259" key="11">
    <source>
        <dbReference type="Pfam" id="PF02870"/>
    </source>
</evidence>
<dbReference type="PANTHER" id="PTHR10815:SF5">
    <property type="entry name" value="METHYLATED-DNA--PROTEIN-CYSTEINE METHYLTRANSFERASE"/>
    <property type="match status" value="1"/>
</dbReference>
<evidence type="ECO:0000256" key="5">
    <source>
        <dbReference type="ARBA" id="ARBA00022679"/>
    </source>
</evidence>
<protein>
    <recommendedName>
        <fullName evidence="9">Methylated-DNA--protein-cysteine methyltransferase</fullName>
        <ecNumber evidence="9">2.1.1.63</ecNumber>
    </recommendedName>
    <alternativeName>
        <fullName evidence="9">6-O-methylguanine-DNA methyltransferase</fullName>
        <shortName evidence="9">MGMT</shortName>
    </alternativeName>
    <alternativeName>
        <fullName evidence="9">O-6-methylguanine-DNA-alkyltransferase</fullName>
    </alternativeName>
</protein>
<dbReference type="Pfam" id="PF01035">
    <property type="entry name" value="DNA_binding_1"/>
    <property type="match status" value="1"/>
</dbReference>
<evidence type="ECO:0000256" key="7">
    <source>
        <dbReference type="ARBA" id="ARBA00023204"/>
    </source>
</evidence>
<dbReference type="Gene3D" id="3.30.160.70">
    <property type="entry name" value="Methylated DNA-protein cysteine methyltransferase domain"/>
    <property type="match status" value="1"/>
</dbReference>
<keyword evidence="5 9" id="KW-0808">Transferase</keyword>
<evidence type="ECO:0000256" key="3">
    <source>
        <dbReference type="ARBA" id="ARBA00022490"/>
    </source>
</evidence>
<dbReference type="GO" id="GO:0003908">
    <property type="term" value="F:methylated-DNA-[protein]-cysteine S-methyltransferase activity"/>
    <property type="evidence" value="ECO:0007669"/>
    <property type="project" value="UniProtKB-UniRule"/>
</dbReference>
<evidence type="ECO:0000256" key="8">
    <source>
        <dbReference type="ARBA" id="ARBA00049348"/>
    </source>
</evidence>
<dbReference type="InterPro" id="IPR036388">
    <property type="entry name" value="WH-like_DNA-bd_sf"/>
</dbReference>
<dbReference type="HAMAP" id="MF_00772">
    <property type="entry name" value="OGT"/>
    <property type="match status" value="1"/>
</dbReference>
<dbReference type="GO" id="GO:0006307">
    <property type="term" value="P:DNA alkylation repair"/>
    <property type="evidence" value="ECO:0007669"/>
    <property type="project" value="UniProtKB-UniRule"/>
</dbReference>
<dbReference type="FunFam" id="1.10.10.10:FF:000214">
    <property type="entry name" value="Methylated-DNA--protein-cysteine methyltransferase"/>
    <property type="match status" value="1"/>
</dbReference>
<dbReference type="InterPro" id="IPR036631">
    <property type="entry name" value="MGMT_N_sf"/>
</dbReference>
<dbReference type="GO" id="GO:0032259">
    <property type="term" value="P:methylation"/>
    <property type="evidence" value="ECO:0007669"/>
    <property type="project" value="UniProtKB-KW"/>
</dbReference>
<keyword evidence="6 9" id="KW-0227">DNA damage</keyword>
<dbReference type="AlphaFoldDB" id="A0A242JYM0"/>
<organism evidence="12 13">
    <name type="scientific">Candidatus Enterococcus wittei</name>
    <dbReference type="NCBI Taxonomy" id="1987383"/>
    <lineage>
        <taxon>Bacteria</taxon>
        <taxon>Bacillati</taxon>
        <taxon>Bacillota</taxon>
        <taxon>Bacilli</taxon>
        <taxon>Lactobacillales</taxon>
        <taxon>Enterococcaceae</taxon>
        <taxon>Enterococcus</taxon>
    </lineage>
</organism>
<dbReference type="SUPFAM" id="SSF53155">
    <property type="entry name" value="Methylated DNA-protein cysteine methyltransferase domain"/>
    <property type="match status" value="1"/>
</dbReference>
<dbReference type="SUPFAM" id="SSF46767">
    <property type="entry name" value="Methylated DNA-protein cysteine methyltransferase, C-terminal domain"/>
    <property type="match status" value="1"/>
</dbReference>
<comment type="function">
    <text evidence="9">Involved in the cellular defense against the biological effects of O6-methylguanine (O6-MeG) and O4-methylthymine (O4-MeT) in DNA. Repairs the methylated nucleobase in DNA by stoichiometrically transferring the methyl group to a cysteine residue in the enzyme. This is a suicide reaction: the enzyme is irreversibly inactivated.</text>
</comment>
<dbReference type="RefSeq" id="WP_086284987.1">
    <property type="nucleotide sequence ID" value="NZ_NGMO01000003.1"/>
</dbReference>
<dbReference type="Pfam" id="PF02870">
    <property type="entry name" value="Methyltransf_1N"/>
    <property type="match status" value="1"/>
</dbReference>
<reference evidence="12 13" key="1">
    <citation type="submission" date="2017-05" db="EMBL/GenBank/DDBJ databases">
        <title>The Genome Sequence of Enterococcus sp. 10A9_DIV0425.</title>
        <authorList>
            <consortium name="The Broad Institute Genomics Platform"/>
            <consortium name="The Broad Institute Genomic Center for Infectious Diseases"/>
            <person name="Earl A."/>
            <person name="Manson A."/>
            <person name="Schwartman J."/>
            <person name="Gilmore M."/>
            <person name="Abouelleil A."/>
            <person name="Cao P."/>
            <person name="Chapman S."/>
            <person name="Cusick C."/>
            <person name="Shea T."/>
            <person name="Young S."/>
            <person name="Neafsey D."/>
            <person name="Nusbaum C."/>
            <person name="Birren B."/>
        </authorList>
    </citation>
    <scope>NUCLEOTIDE SEQUENCE [LARGE SCALE GENOMIC DNA]</scope>
    <source>
        <strain evidence="12 13">10A9_DIV0425</strain>
    </source>
</reference>
<proteinExistence type="inferred from homology"/>
<comment type="similarity">
    <text evidence="2 9">Belongs to the MGMT family.</text>
</comment>
<dbReference type="InterPro" id="IPR001497">
    <property type="entry name" value="MethylDNA_cys_MeTrfase_AS"/>
</dbReference>
<keyword evidence="13" id="KW-1185">Reference proteome</keyword>
<dbReference type="PANTHER" id="PTHR10815">
    <property type="entry name" value="METHYLATED-DNA--PROTEIN-CYSTEINE METHYLTRANSFERASE"/>
    <property type="match status" value="1"/>
</dbReference>
<comment type="catalytic activity">
    <reaction evidence="8 9">
        <text>a 6-O-methyl-2'-deoxyguanosine in DNA + L-cysteinyl-[protein] = S-methyl-L-cysteinyl-[protein] + a 2'-deoxyguanosine in DNA</text>
        <dbReference type="Rhea" id="RHEA:24000"/>
        <dbReference type="Rhea" id="RHEA-COMP:10131"/>
        <dbReference type="Rhea" id="RHEA-COMP:10132"/>
        <dbReference type="Rhea" id="RHEA-COMP:11367"/>
        <dbReference type="Rhea" id="RHEA-COMP:11368"/>
        <dbReference type="ChEBI" id="CHEBI:29950"/>
        <dbReference type="ChEBI" id="CHEBI:82612"/>
        <dbReference type="ChEBI" id="CHEBI:85445"/>
        <dbReference type="ChEBI" id="CHEBI:85448"/>
        <dbReference type="EC" id="2.1.1.63"/>
    </reaction>
</comment>
<dbReference type="EC" id="2.1.1.63" evidence="9"/>
<comment type="subcellular location">
    <subcellularLocation>
        <location evidence="9">Cytoplasm</location>
    </subcellularLocation>
</comment>
<evidence type="ECO:0000256" key="1">
    <source>
        <dbReference type="ARBA" id="ARBA00001286"/>
    </source>
</evidence>
<comment type="catalytic activity">
    <reaction evidence="1 9">
        <text>a 4-O-methyl-thymidine in DNA + L-cysteinyl-[protein] = a thymidine in DNA + S-methyl-L-cysteinyl-[protein]</text>
        <dbReference type="Rhea" id="RHEA:53428"/>
        <dbReference type="Rhea" id="RHEA-COMP:10131"/>
        <dbReference type="Rhea" id="RHEA-COMP:10132"/>
        <dbReference type="Rhea" id="RHEA-COMP:13555"/>
        <dbReference type="Rhea" id="RHEA-COMP:13556"/>
        <dbReference type="ChEBI" id="CHEBI:29950"/>
        <dbReference type="ChEBI" id="CHEBI:82612"/>
        <dbReference type="ChEBI" id="CHEBI:137386"/>
        <dbReference type="ChEBI" id="CHEBI:137387"/>
        <dbReference type="EC" id="2.1.1.63"/>
    </reaction>
</comment>
<dbReference type="InterPro" id="IPR036217">
    <property type="entry name" value="MethylDNA_cys_MeTrfase_DNAb"/>
</dbReference>
<dbReference type="Gene3D" id="1.10.10.10">
    <property type="entry name" value="Winged helix-like DNA-binding domain superfamily/Winged helix DNA-binding domain"/>
    <property type="match status" value="1"/>
</dbReference>
<feature type="domain" description="Methylguanine DNA methyltransferase ribonuclease-like" evidence="11">
    <location>
        <begin position="3"/>
        <end position="62"/>
    </location>
</feature>
<dbReference type="NCBIfam" id="TIGR00589">
    <property type="entry name" value="ogt"/>
    <property type="match status" value="1"/>
</dbReference>
<dbReference type="GO" id="GO:0005737">
    <property type="term" value="C:cytoplasm"/>
    <property type="evidence" value="ECO:0007669"/>
    <property type="project" value="UniProtKB-SubCell"/>
</dbReference>
<dbReference type="Proteomes" id="UP000194933">
    <property type="component" value="Unassembled WGS sequence"/>
</dbReference>
<keyword evidence="4 9" id="KW-0489">Methyltransferase</keyword>